<protein>
    <recommendedName>
        <fullName evidence="5">Peptidase A1 domain-containing protein</fullName>
    </recommendedName>
</protein>
<keyword evidence="4" id="KW-0732">Signal</keyword>
<name>A0A8H3GTD1_9AGAM</name>
<accession>A0A8H3GTD1</accession>
<evidence type="ECO:0000256" key="1">
    <source>
        <dbReference type="ARBA" id="ARBA00007447"/>
    </source>
</evidence>
<comment type="similarity">
    <text evidence="1">Belongs to the peptidase A1 family.</text>
</comment>
<dbReference type="GO" id="GO:0004190">
    <property type="term" value="F:aspartic-type endopeptidase activity"/>
    <property type="evidence" value="ECO:0007669"/>
    <property type="project" value="InterPro"/>
</dbReference>
<dbReference type="PANTHER" id="PTHR47966">
    <property type="entry name" value="BETA-SITE APP-CLEAVING ENZYME, ISOFORM A-RELATED"/>
    <property type="match status" value="1"/>
</dbReference>
<dbReference type="SUPFAM" id="SSF50630">
    <property type="entry name" value="Acid proteases"/>
    <property type="match status" value="1"/>
</dbReference>
<dbReference type="AlphaFoldDB" id="A0A8H3GTD1"/>
<dbReference type="EMBL" id="CAJMXA010001582">
    <property type="protein sequence ID" value="CAE6465155.1"/>
    <property type="molecule type" value="Genomic_DNA"/>
</dbReference>
<evidence type="ECO:0000256" key="2">
    <source>
        <dbReference type="PIRSR" id="PIRSR601461-1"/>
    </source>
</evidence>
<dbReference type="InterPro" id="IPR033121">
    <property type="entry name" value="PEPTIDASE_A1"/>
</dbReference>
<evidence type="ECO:0000256" key="3">
    <source>
        <dbReference type="SAM" id="MobiDB-lite"/>
    </source>
</evidence>
<dbReference type="GO" id="GO:0006508">
    <property type="term" value="P:proteolysis"/>
    <property type="evidence" value="ECO:0007669"/>
    <property type="project" value="InterPro"/>
</dbReference>
<evidence type="ECO:0000256" key="4">
    <source>
        <dbReference type="SAM" id="SignalP"/>
    </source>
</evidence>
<dbReference type="Proteomes" id="UP000663853">
    <property type="component" value="Unassembled WGS sequence"/>
</dbReference>
<organism evidence="6 7">
    <name type="scientific">Rhizoctonia solani</name>
    <dbReference type="NCBI Taxonomy" id="456999"/>
    <lineage>
        <taxon>Eukaryota</taxon>
        <taxon>Fungi</taxon>
        <taxon>Dikarya</taxon>
        <taxon>Basidiomycota</taxon>
        <taxon>Agaricomycotina</taxon>
        <taxon>Agaricomycetes</taxon>
        <taxon>Cantharellales</taxon>
        <taxon>Ceratobasidiaceae</taxon>
        <taxon>Rhizoctonia</taxon>
    </lineage>
</organism>
<feature type="signal peptide" evidence="4">
    <location>
        <begin position="1"/>
        <end position="21"/>
    </location>
</feature>
<comment type="caution">
    <text evidence="6">The sequence shown here is derived from an EMBL/GenBank/DDBJ whole genome shotgun (WGS) entry which is preliminary data.</text>
</comment>
<evidence type="ECO:0000259" key="5">
    <source>
        <dbReference type="PROSITE" id="PS51767"/>
    </source>
</evidence>
<evidence type="ECO:0000313" key="7">
    <source>
        <dbReference type="Proteomes" id="UP000663853"/>
    </source>
</evidence>
<dbReference type="CDD" id="cd05471">
    <property type="entry name" value="pepsin_like"/>
    <property type="match status" value="1"/>
</dbReference>
<feature type="chain" id="PRO_5034485260" description="Peptidase A1 domain-containing protein" evidence="4">
    <location>
        <begin position="22"/>
        <end position="583"/>
    </location>
</feature>
<dbReference type="Pfam" id="PF00026">
    <property type="entry name" value="Asp"/>
    <property type="match status" value="1"/>
</dbReference>
<feature type="active site" evidence="2">
    <location>
        <position position="304"/>
    </location>
</feature>
<dbReference type="InterPro" id="IPR021109">
    <property type="entry name" value="Peptidase_aspartic_dom_sf"/>
</dbReference>
<proteinExistence type="inferred from homology"/>
<dbReference type="PROSITE" id="PS51767">
    <property type="entry name" value="PEPTIDASE_A1"/>
    <property type="match status" value="1"/>
</dbReference>
<dbReference type="InterPro" id="IPR001461">
    <property type="entry name" value="Aspartic_peptidase_A1"/>
</dbReference>
<feature type="region of interest" description="Disordered" evidence="3">
    <location>
        <begin position="462"/>
        <end position="487"/>
    </location>
</feature>
<reference evidence="6" key="1">
    <citation type="submission" date="2021-01" db="EMBL/GenBank/DDBJ databases">
        <authorList>
            <person name="Kaushik A."/>
        </authorList>
    </citation>
    <scope>NUCLEOTIDE SEQUENCE</scope>
    <source>
        <strain evidence="6">AG6-10EEA</strain>
    </source>
</reference>
<dbReference type="InterPro" id="IPR034164">
    <property type="entry name" value="Pepsin-like_dom"/>
</dbReference>
<feature type="domain" description="Peptidase A1" evidence="5">
    <location>
        <begin position="56"/>
        <end position="418"/>
    </location>
</feature>
<dbReference type="PRINTS" id="PR00792">
    <property type="entry name" value="PEPSIN"/>
</dbReference>
<dbReference type="Gene3D" id="2.40.70.10">
    <property type="entry name" value="Acid Proteases"/>
    <property type="match status" value="2"/>
</dbReference>
<dbReference type="PANTHER" id="PTHR47966:SF74">
    <property type="entry name" value="AGR407CP"/>
    <property type="match status" value="1"/>
</dbReference>
<sequence length="583" mass="61963">MAFALILVFGLLSGWLWAVEAGSSKLELVVKPRGEERLIKRGNATVEYLKYAAQSYNALTTIGQYSFLLSLDTGSADTWVVSSSCHTSQCKDLPAYPDHLASPTFTSINNNQTAFKIGFADGTRATGFVASENMGVGGFNLTGQVFGLVNDTNVTLAAGDHESSGVLGLGFPRLSQIEKSVQGGELLSLCVHFGIIIKLLNIAVPPVARLAQQGLLSYPMFGLSLRKNDTGTLSLGAIDADVVKNQSLIAWHDVAPFPILPNDNSSIYLQWAIHLSGVAINGVNITLNSTYPNITGPQPLALFDLGANGIYGPAADVAELFSQIPASRLVGDGQYAIPCDTTLSMSFTFGARNYTLQPHDYIFARVLDPANMCLAWPRATAPSSDGIDWQLGTPFLRNVYSIFSYGIDTKEPPKIGLYSVSPDVVLDTQETVSQSLSVESATFATTLPNYVLPTPTYTTPPYLFSPTPSSTQSGSTTASSPSGTATRSTSTFEYVVPTLGELASSGLGASTYSALLTRTTPLPSAHAPVVVVTDANGSTTTQPMPMQSVILGGPEKSSANRPRTFNFGLWSGFVLAVYIVLFI</sequence>
<feature type="active site" evidence="2">
    <location>
        <position position="72"/>
    </location>
</feature>
<evidence type="ECO:0000313" key="6">
    <source>
        <dbReference type="EMBL" id="CAE6465155.1"/>
    </source>
</evidence>
<gene>
    <name evidence="6" type="ORF">RDB_LOCUS67403</name>
</gene>